<comment type="caution">
    <text evidence="2">The sequence shown here is derived from an EMBL/GenBank/DDBJ whole genome shotgun (WGS) entry which is preliminary data.</text>
</comment>
<evidence type="ECO:0000313" key="3">
    <source>
        <dbReference type="Proteomes" id="UP000694240"/>
    </source>
</evidence>
<protein>
    <submittedName>
        <fullName evidence="2">Uncharacterized protein</fullName>
    </submittedName>
</protein>
<keyword evidence="1" id="KW-0175">Coiled coil</keyword>
<name>A0A8T2EUZ2_9BRAS</name>
<sequence length="329" mass="36893">MRSSTRPGGRVVVRRGDAIYSTRGLSGDPECCGRVMLYGGRDRVLQKVQDGGEPGLTERLALIPHSILQVTIVRNLRGEHGRKEAGVEFVALTIAQSLGAPFGLQSTSTVIDALRFHQRRLHHAENLNKVELKLDRFRNRVLCSENDVALWRGLGDKFRPKFSAKETWAQQRSPSPLQLWFTGIWFKNSTPKSRCGRVSMGMSIPLSPYAVNQSLETYQSKNNCAASKSTVTNDIGEYSKVRRVGNYTNEKRKYPKSSFSFTSLQTQLKEANCKMKEQETLQAEREEEALQIAAEHLMIVKKYLSATDPNILAFLESQSIDPATADVQT</sequence>
<dbReference type="Proteomes" id="UP000694240">
    <property type="component" value="Chromosome 3"/>
</dbReference>
<dbReference type="AlphaFoldDB" id="A0A8T2EUZ2"/>
<accession>A0A8T2EUZ2</accession>
<keyword evidence="3" id="KW-1185">Reference proteome</keyword>
<feature type="coiled-coil region" evidence="1">
    <location>
        <begin position="261"/>
        <end position="288"/>
    </location>
</feature>
<proteinExistence type="predicted"/>
<evidence type="ECO:0000256" key="1">
    <source>
        <dbReference type="SAM" id="Coils"/>
    </source>
</evidence>
<organism evidence="2 3">
    <name type="scientific">Arabidopsis thaliana x Arabidopsis arenosa</name>
    <dbReference type="NCBI Taxonomy" id="1240361"/>
    <lineage>
        <taxon>Eukaryota</taxon>
        <taxon>Viridiplantae</taxon>
        <taxon>Streptophyta</taxon>
        <taxon>Embryophyta</taxon>
        <taxon>Tracheophyta</taxon>
        <taxon>Spermatophyta</taxon>
        <taxon>Magnoliopsida</taxon>
        <taxon>eudicotyledons</taxon>
        <taxon>Gunneridae</taxon>
        <taxon>Pentapetalae</taxon>
        <taxon>rosids</taxon>
        <taxon>malvids</taxon>
        <taxon>Brassicales</taxon>
        <taxon>Brassicaceae</taxon>
        <taxon>Camelineae</taxon>
        <taxon>Arabidopsis</taxon>
    </lineage>
</organism>
<gene>
    <name evidence="2" type="ORF">ISN45_At03g034870</name>
</gene>
<dbReference type="EMBL" id="JAEFBK010000003">
    <property type="protein sequence ID" value="KAG7627202.1"/>
    <property type="molecule type" value="Genomic_DNA"/>
</dbReference>
<evidence type="ECO:0000313" key="2">
    <source>
        <dbReference type="EMBL" id="KAG7627202.1"/>
    </source>
</evidence>
<reference evidence="2 3" key="1">
    <citation type="submission" date="2020-12" db="EMBL/GenBank/DDBJ databases">
        <title>Concerted genomic and epigenomic changes stabilize Arabidopsis allopolyploids.</title>
        <authorList>
            <person name="Chen Z."/>
        </authorList>
    </citation>
    <scope>NUCLEOTIDE SEQUENCE [LARGE SCALE GENOMIC DNA]</scope>
    <source>
        <strain evidence="2">Allo738</strain>
        <tissue evidence="2">Leaf</tissue>
    </source>
</reference>